<dbReference type="Proteomes" id="UP001144978">
    <property type="component" value="Unassembled WGS sequence"/>
</dbReference>
<name>A0ACC1N115_9APHY</name>
<protein>
    <submittedName>
        <fullName evidence="1">Uncharacterized protein</fullName>
    </submittedName>
</protein>
<evidence type="ECO:0000313" key="2">
    <source>
        <dbReference type="Proteomes" id="UP001144978"/>
    </source>
</evidence>
<sequence>MFNKRYGMTGRRRVRRMSRWRYGLFIKAHTAVSTIAPRGVRNRSLGYVVALFEEAQGIGYVPLPEKVGEFMPNVHDREELHVVSILVEDVPVSKHVAKSIGGQAPRSVFACCVGHDHGLEASTWPSCALVHDAAISRMVPIATHRDADGVDPFVCEPGPVCLGDPGVPVTLQDLLRIVAFGNVEIALGRRSGVAEWRVRNPPL</sequence>
<evidence type="ECO:0000313" key="1">
    <source>
        <dbReference type="EMBL" id="KAJ2972144.1"/>
    </source>
</evidence>
<accession>A0ACC1N115</accession>
<proteinExistence type="predicted"/>
<comment type="caution">
    <text evidence="1">The sequence shown here is derived from an EMBL/GenBank/DDBJ whole genome shotgun (WGS) entry which is preliminary data.</text>
</comment>
<reference evidence="1" key="1">
    <citation type="submission" date="2022-08" db="EMBL/GenBank/DDBJ databases">
        <title>Genome Sequence of Pycnoporus sanguineus.</title>
        <authorList>
            <person name="Buettner E."/>
        </authorList>
    </citation>
    <scope>NUCLEOTIDE SEQUENCE</scope>
    <source>
        <strain evidence="1">CG-C14</strain>
    </source>
</reference>
<gene>
    <name evidence="1" type="ORF">NUW54_g12335</name>
</gene>
<dbReference type="EMBL" id="JANSHE010005211">
    <property type="protein sequence ID" value="KAJ2972144.1"/>
    <property type="molecule type" value="Genomic_DNA"/>
</dbReference>
<keyword evidence="2" id="KW-1185">Reference proteome</keyword>
<organism evidence="1 2">
    <name type="scientific">Trametes sanguinea</name>
    <dbReference type="NCBI Taxonomy" id="158606"/>
    <lineage>
        <taxon>Eukaryota</taxon>
        <taxon>Fungi</taxon>
        <taxon>Dikarya</taxon>
        <taxon>Basidiomycota</taxon>
        <taxon>Agaricomycotina</taxon>
        <taxon>Agaricomycetes</taxon>
        <taxon>Polyporales</taxon>
        <taxon>Polyporaceae</taxon>
        <taxon>Trametes</taxon>
    </lineage>
</organism>